<dbReference type="AlphaFoldDB" id="A0AAV7S5S5"/>
<comment type="caution">
    <text evidence="1">The sequence shown here is derived from an EMBL/GenBank/DDBJ whole genome shotgun (WGS) entry which is preliminary data.</text>
</comment>
<keyword evidence="2" id="KW-1185">Reference proteome</keyword>
<name>A0AAV7S5S5_PLEWA</name>
<proteinExistence type="predicted"/>
<protein>
    <submittedName>
        <fullName evidence="1">Uncharacterized protein</fullName>
    </submittedName>
</protein>
<reference evidence="1" key="1">
    <citation type="journal article" date="2022" name="bioRxiv">
        <title>Sequencing and chromosome-scale assembly of the giantPleurodeles waltlgenome.</title>
        <authorList>
            <person name="Brown T."/>
            <person name="Elewa A."/>
            <person name="Iarovenko S."/>
            <person name="Subramanian E."/>
            <person name="Araus A.J."/>
            <person name="Petzold A."/>
            <person name="Susuki M."/>
            <person name="Suzuki K.-i.T."/>
            <person name="Hayashi T."/>
            <person name="Toyoda A."/>
            <person name="Oliveira C."/>
            <person name="Osipova E."/>
            <person name="Leigh N.D."/>
            <person name="Simon A."/>
            <person name="Yun M.H."/>
        </authorList>
    </citation>
    <scope>NUCLEOTIDE SEQUENCE</scope>
    <source>
        <strain evidence="1">20211129_DDA</strain>
        <tissue evidence="1">Liver</tissue>
    </source>
</reference>
<evidence type="ECO:0000313" key="2">
    <source>
        <dbReference type="Proteomes" id="UP001066276"/>
    </source>
</evidence>
<evidence type="ECO:0000313" key="1">
    <source>
        <dbReference type="EMBL" id="KAJ1160364.1"/>
    </source>
</evidence>
<accession>A0AAV7S5S5</accession>
<sequence length="173" mass="19042">MSSAYGSEFRCVAFVQAEFFNVGMAEEKVQETPQLLKEVGCLDLIVGGKATVQLARPAWGKAAQRNFRKAAQAGALDEGQEAGQAFSMALAEKREILEAPGGTGHNRVMHYLDDNFFVTDSGFADCQRLLVSFQQLMEDVVVPKAPENMVGPVTCIYFLGIEFNSEEMMLAYR</sequence>
<organism evidence="1 2">
    <name type="scientific">Pleurodeles waltl</name>
    <name type="common">Iberian ribbed newt</name>
    <dbReference type="NCBI Taxonomy" id="8319"/>
    <lineage>
        <taxon>Eukaryota</taxon>
        <taxon>Metazoa</taxon>
        <taxon>Chordata</taxon>
        <taxon>Craniata</taxon>
        <taxon>Vertebrata</taxon>
        <taxon>Euteleostomi</taxon>
        <taxon>Amphibia</taxon>
        <taxon>Batrachia</taxon>
        <taxon>Caudata</taxon>
        <taxon>Salamandroidea</taxon>
        <taxon>Salamandridae</taxon>
        <taxon>Pleurodelinae</taxon>
        <taxon>Pleurodeles</taxon>
    </lineage>
</organism>
<dbReference type="Proteomes" id="UP001066276">
    <property type="component" value="Chromosome 4_2"/>
</dbReference>
<dbReference type="EMBL" id="JANPWB010000008">
    <property type="protein sequence ID" value="KAJ1160364.1"/>
    <property type="molecule type" value="Genomic_DNA"/>
</dbReference>
<gene>
    <name evidence="1" type="ORF">NDU88_000866</name>
</gene>